<organism evidence="9 10">
    <name type="scientific">Eptatretus burgeri</name>
    <name type="common">Inshore hagfish</name>
    <dbReference type="NCBI Taxonomy" id="7764"/>
    <lineage>
        <taxon>Eukaryota</taxon>
        <taxon>Metazoa</taxon>
        <taxon>Chordata</taxon>
        <taxon>Craniata</taxon>
        <taxon>Vertebrata</taxon>
        <taxon>Cyclostomata</taxon>
        <taxon>Myxini</taxon>
        <taxon>Myxiniformes</taxon>
        <taxon>Myxinidae</taxon>
        <taxon>Eptatretinae</taxon>
        <taxon>Eptatretus</taxon>
    </lineage>
</organism>
<dbReference type="InterPro" id="IPR036465">
    <property type="entry name" value="vWFA_dom_sf"/>
</dbReference>
<dbReference type="InterPro" id="IPR050525">
    <property type="entry name" value="ECM_Assembly_Org"/>
</dbReference>
<protein>
    <submittedName>
        <fullName evidence="9">Uncharacterized protein</fullName>
    </submittedName>
</protein>
<dbReference type="CDD" id="cd00063">
    <property type="entry name" value="FN3"/>
    <property type="match status" value="2"/>
</dbReference>
<dbReference type="InterPro" id="IPR013783">
    <property type="entry name" value="Ig-like_fold"/>
</dbReference>
<evidence type="ECO:0000313" key="10">
    <source>
        <dbReference type="Proteomes" id="UP000694388"/>
    </source>
</evidence>
<accession>A0A8C4WVV6</accession>
<keyword evidence="3" id="KW-0272">Extracellular matrix</keyword>
<dbReference type="Pfam" id="PF00092">
    <property type="entry name" value="VWA"/>
    <property type="match status" value="1"/>
</dbReference>
<dbReference type="SMART" id="SM00327">
    <property type="entry name" value="VWA"/>
    <property type="match status" value="1"/>
</dbReference>
<proteinExistence type="predicted"/>
<keyword evidence="10" id="KW-1185">Reference proteome</keyword>
<dbReference type="Proteomes" id="UP000694388">
    <property type="component" value="Unplaced"/>
</dbReference>
<dbReference type="InterPro" id="IPR036116">
    <property type="entry name" value="FN3_sf"/>
</dbReference>
<dbReference type="PROSITE" id="PS50234">
    <property type="entry name" value="VWFA"/>
    <property type="match status" value="1"/>
</dbReference>
<evidence type="ECO:0000259" key="8">
    <source>
        <dbReference type="PROSITE" id="PS50853"/>
    </source>
</evidence>
<feature type="domain" description="Fibronectin type-III" evidence="8">
    <location>
        <begin position="249"/>
        <end position="358"/>
    </location>
</feature>
<dbReference type="Gene3D" id="2.60.40.10">
    <property type="entry name" value="Immunoglobulins"/>
    <property type="match status" value="2"/>
</dbReference>
<feature type="domain" description="VWFA" evidence="7">
    <location>
        <begin position="63"/>
        <end position="237"/>
    </location>
</feature>
<dbReference type="FunFam" id="3.40.50.410:FF:000004">
    <property type="entry name" value="collagen alpha-6(VI) chain"/>
    <property type="match status" value="1"/>
</dbReference>
<dbReference type="InterPro" id="IPR002035">
    <property type="entry name" value="VWF_A"/>
</dbReference>
<dbReference type="OMA" id="LSVNLCN"/>
<evidence type="ECO:0000313" key="9">
    <source>
        <dbReference type="Ensembl" id="ENSEBUP00000014537.1"/>
    </source>
</evidence>
<dbReference type="Pfam" id="PF00041">
    <property type="entry name" value="fn3"/>
    <property type="match status" value="2"/>
</dbReference>
<evidence type="ECO:0000256" key="3">
    <source>
        <dbReference type="ARBA" id="ARBA00022530"/>
    </source>
</evidence>
<dbReference type="Gene3D" id="3.40.50.410">
    <property type="entry name" value="von Willebrand factor, type A domain"/>
    <property type="match status" value="1"/>
</dbReference>
<dbReference type="SMART" id="SM00060">
    <property type="entry name" value="FN3"/>
    <property type="match status" value="2"/>
</dbReference>
<evidence type="ECO:0000256" key="4">
    <source>
        <dbReference type="ARBA" id="ARBA00022729"/>
    </source>
</evidence>
<sequence>IAGPPLCLQTPWLHACFFYSPEGENDAGALCCGVVRPAVNTASKMVMCCFYPHLGCVPGLVVDLVFVVDGSWSVSSSNFRLIQQFMQTMVQRLDVSPQAARIGAVQYGTDARIEFHLGKHRSTAEAAKAVGGMSYKGGNTMTGEALSLAFKTGFEGKAREGAARVVVLITDGKAQDEFTEPVQRLKENGVELFVLGIKAADEEELERIASLPVSDHIFVIPDFRNLAELEEDFSRRICASIARQMDLRPPTDLRFVNVGQNQLGLAWSPAPGPGLVSYRAFLRPTRPGSVPPKEHSLDPRTTETEFFGLDPETEYEAQVVAVYTAGETRTRVDFFLVLPMTEIGNPSAVVVSGGTPNSLRVEWTAAPGSVKAYRVRFSPVHSGGEYDEHVTASDETGLTLDGLRSNTQYQIQVQAMTIIVVTIMNQLMVSPSNPSVSPSNP</sequence>
<keyword evidence="5" id="KW-0677">Repeat</keyword>
<name>A0A8C4WVV6_EPTBU</name>
<keyword evidence="6" id="KW-0325">Glycoprotein</keyword>
<dbReference type="InterPro" id="IPR003961">
    <property type="entry name" value="FN3_dom"/>
</dbReference>
<reference evidence="9" key="1">
    <citation type="submission" date="2025-08" db="UniProtKB">
        <authorList>
            <consortium name="Ensembl"/>
        </authorList>
    </citation>
    <scope>IDENTIFICATION</scope>
</reference>
<evidence type="ECO:0000259" key="7">
    <source>
        <dbReference type="PROSITE" id="PS50234"/>
    </source>
</evidence>
<evidence type="ECO:0000256" key="2">
    <source>
        <dbReference type="ARBA" id="ARBA00022525"/>
    </source>
</evidence>
<reference evidence="9" key="2">
    <citation type="submission" date="2025-09" db="UniProtKB">
        <authorList>
            <consortium name="Ensembl"/>
        </authorList>
    </citation>
    <scope>IDENTIFICATION</scope>
</reference>
<comment type="subcellular location">
    <subcellularLocation>
        <location evidence="1">Secreted</location>
        <location evidence="1">Extracellular space</location>
        <location evidence="1">Extracellular matrix</location>
    </subcellularLocation>
</comment>
<keyword evidence="2" id="KW-0964">Secreted</keyword>
<evidence type="ECO:0000256" key="6">
    <source>
        <dbReference type="ARBA" id="ARBA00023180"/>
    </source>
</evidence>
<dbReference type="AlphaFoldDB" id="A0A8C4WVV6"/>
<dbReference type="SUPFAM" id="SSF53300">
    <property type="entry name" value="vWA-like"/>
    <property type="match status" value="1"/>
</dbReference>
<dbReference type="SUPFAM" id="SSF49265">
    <property type="entry name" value="Fibronectin type III"/>
    <property type="match status" value="1"/>
</dbReference>
<dbReference type="GeneTree" id="ENSGT00940000153769"/>
<dbReference type="PANTHER" id="PTHR24020:SF84">
    <property type="entry name" value="VWFA DOMAIN-CONTAINING PROTEIN"/>
    <property type="match status" value="1"/>
</dbReference>
<dbReference type="PROSITE" id="PS50853">
    <property type="entry name" value="FN3"/>
    <property type="match status" value="1"/>
</dbReference>
<dbReference type="PRINTS" id="PR00453">
    <property type="entry name" value="VWFADOMAIN"/>
</dbReference>
<dbReference type="PANTHER" id="PTHR24020">
    <property type="entry name" value="COLLAGEN ALPHA"/>
    <property type="match status" value="1"/>
</dbReference>
<evidence type="ECO:0000256" key="1">
    <source>
        <dbReference type="ARBA" id="ARBA00004498"/>
    </source>
</evidence>
<dbReference type="Ensembl" id="ENSEBUT00000015113.1">
    <property type="protein sequence ID" value="ENSEBUP00000014537.1"/>
    <property type="gene ID" value="ENSEBUG00000009157.1"/>
</dbReference>
<evidence type="ECO:0000256" key="5">
    <source>
        <dbReference type="ARBA" id="ARBA00022737"/>
    </source>
</evidence>
<keyword evidence="4" id="KW-0732">Signal</keyword>